<keyword evidence="1" id="KW-0812">Transmembrane</keyword>
<organism evidence="3 4">
    <name type="scientific">Priapulus caudatus</name>
    <name type="common">Priapulid worm</name>
    <dbReference type="NCBI Taxonomy" id="37621"/>
    <lineage>
        <taxon>Eukaryota</taxon>
        <taxon>Metazoa</taxon>
        <taxon>Ecdysozoa</taxon>
        <taxon>Scalidophora</taxon>
        <taxon>Priapulida</taxon>
        <taxon>Priapulimorpha</taxon>
        <taxon>Priapulimorphida</taxon>
        <taxon>Priapulidae</taxon>
        <taxon>Priapulus</taxon>
    </lineage>
</organism>
<feature type="transmembrane region" description="Helical" evidence="1">
    <location>
        <begin position="237"/>
        <end position="258"/>
    </location>
</feature>
<keyword evidence="1" id="KW-0472">Membrane</keyword>
<accession>A0ABM1EGD1</accession>
<dbReference type="SMART" id="SM00257">
    <property type="entry name" value="LysM"/>
    <property type="match status" value="1"/>
</dbReference>
<dbReference type="PANTHER" id="PTHR20932">
    <property type="entry name" value="LYSM AND PUTATIVE PEPTIDOGLYCAN-BINDING DOMAIN-CONTAINING PROTEIN"/>
    <property type="match status" value="1"/>
</dbReference>
<evidence type="ECO:0000259" key="2">
    <source>
        <dbReference type="PROSITE" id="PS51782"/>
    </source>
</evidence>
<dbReference type="PANTHER" id="PTHR20932:SF13">
    <property type="entry name" value="LD36653P"/>
    <property type="match status" value="1"/>
</dbReference>
<dbReference type="GeneID" id="106812016"/>
<gene>
    <name evidence="4" type="primary">LOC106812016</name>
</gene>
<feature type="domain" description="LysM" evidence="2">
    <location>
        <begin position="71"/>
        <end position="115"/>
    </location>
</feature>
<name>A0ABM1EGD1_PRICU</name>
<dbReference type="RefSeq" id="XP_014671252.1">
    <property type="nucleotide sequence ID" value="XM_014815766.1"/>
</dbReference>
<proteinExistence type="predicted"/>
<keyword evidence="3" id="KW-1185">Reference proteome</keyword>
<dbReference type="Proteomes" id="UP000695022">
    <property type="component" value="Unplaced"/>
</dbReference>
<keyword evidence="1" id="KW-1133">Transmembrane helix</keyword>
<dbReference type="InterPro" id="IPR036779">
    <property type="entry name" value="LysM_dom_sf"/>
</dbReference>
<sequence>MKKGYARGSLLQGKHKNDNGFQYYTFDNAGTEDDELTADDVVEMSDVRQRGTGLQAERCVQKKTDEPPTFIDRRIKPGDTLQSLALQYGCPVAEIKRINNLVTDQQFFALVDVKIPLKRYGLLADIISTENIIASTSSETGRKARRRTVSCSDVPLSSDEETIFVRTISIRDQLNGSTSRDARTFLESMDKDLEKIRQSTSSYKGSLEEVKQTLTCKRFYPIEKMSIFNGTDCGIRWWNVVVVMILVAILVPLAYVVYMELNKRNITSSASISNTTEGS</sequence>
<dbReference type="InterPro" id="IPR045030">
    <property type="entry name" value="LYSM1-4"/>
</dbReference>
<dbReference type="Gene3D" id="3.10.350.10">
    <property type="entry name" value="LysM domain"/>
    <property type="match status" value="1"/>
</dbReference>
<dbReference type="Pfam" id="PF01476">
    <property type="entry name" value="LysM"/>
    <property type="match status" value="1"/>
</dbReference>
<evidence type="ECO:0000313" key="4">
    <source>
        <dbReference type="RefSeq" id="XP_014671252.1"/>
    </source>
</evidence>
<dbReference type="InterPro" id="IPR018392">
    <property type="entry name" value="LysM"/>
</dbReference>
<dbReference type="CDD" id="cd00118">
    <property type="entry name" value="LysM"/>
    <property type="match status" value="1"/>
</dbReference>
<evidence type="ECO:0000313" key="3">
    <source>
        <dbReference type="Proteomes" id="UP000695022"/>
    </source>
</evidence>
<reference evidence="4" key="1">
    <citation type="submission" date="2025-08" db="UniProtKB">
        <authorList>
            <consortium name="RefSeq"/>
        </authorList>
    </citation>
    <scope>IDENTIFICATION</scope>
</reference>
<dbReference type="PROSITE" id="PS51782">
    <property type="entry name" value="LYSM"/>
    <property type="match status" value="1"/>
</dbReference>
<protein>
    <submittedName>
        <fullName evidence="4">LysM and putative peptidoglycan-binding domain-containing protein 3-like</fullName>
    </submittedName>
</protein>
<dbReference type="SUPFAM" id="SSF54106">
    <property type="entry name" value="LysM domain"/>
    <property type="match status" value="1"/>
</dbReference>
<evidence type="ECO:0000256" key="1">
    <source>
        <dbReference type="SAM" id="Phobius"/>
    </source>
</evidence>